<dbReference type="Gene3D" id="2.70.160.11">
    <property type="entry name" value="Hnrnp arginine n-methyltransferase1"/>
    <property type="match status" value="1"/>
</dbReference>
<proteinExistence type="predicted"/>
<evidence type="ECO:0000256" key="4">
    <source>
        <dbReference type="ARBA" id="ARBA00022481"/>
    </source>
</evidence>
<keyword evidence="11" id="KW-0804">Transcription</keyword>
<dbReference type="Pfam" id="PF22528">
    <property type="entry name" value="PRMT_C"/>
    <property type="match status" value="1"/>
</dbReference>
<dbReference type="PANTHER" id="PTHR11006:SF10">
    <property type="entry name" value="HISTONE-ARGININE METHYLTRANSFERASE CARMER-RELATED"/>
    <property type="match status" value="1"/>
</dbReference>
<name>A0A6V7HF85_9HYME</name>
<comment type="catalytic activity">
    <reaction evidence="13">
        <text>L-arginyl-[protein] + 2 S-adenosyl-L-methionine = N(omega),N(omega)-dimethyl-L-arginyl-[protein] + 2 S-adenosyl-L-homocysteine + 2 H(+)</text>
        <dbReference type="Rhea" id="RHEA:48096"/>
        <dbReference type="Rhea" id="RHEA-COMP:10532"/>
        <dbReference type="Rhea" id="RHEA-COMP:11991"/>
        <dbReference type="ChEBI" id="CHEBI:15378"/>
        <dbReference type="ChEBI" id="CHEBI:29965"/>
        <dbReference type="ChEBI" id="CHEBI:57856"/>
        <dbReference type="ChEBI" id="CHEBI:59789"/>
        <dbReference type="ChEBI" id="CHEBI:61897"/>
        <dbReference type="EC" id="2.1.1.319"/>
    </reaction>
</comment>
<keyword evidence="6 14" id="KW-0489">Methyltransferase</keyword>
<dbReference type="InterPro" id="IPR029063">
    <property type="entry name" value="SAM-dependent_MTases_sf"/>
</dbReference>
<dbReference type="PANTHER" id="PTHR11006">
    <property type="entry name" value="PROTEIN ARGININE N-METHYLTRANSFERASE"/>
    <property type="match status" value="1"/>
</dbReference>
<protein>
    <recommendedName>
        <fullName evidence="3">type I protein arginine methyltransferase</fullName>
        <ecNumber evidence="3">2.1.1.319</ecNumber>
    </recommendedName>
</protein>
<dbReference type="Proteomes" id="UP000752696">
    <property type="component" value="Unassembled WGS sequence"/>
</dbReference>
<dbReference type="GO" id="GO:0005737">
    <property type="term" value="C:cytoplasm"/>
    <property type="evidence" value="ECO:0007669"/>
    <property type="project" value="UniProtKB-SubCell"/>
</dbReference>
<sequence>MQHRYVLMSDCFHINANKYQKGIIEKMLYCSAKVPMDRRQARENRFAGLQRTIRTRCLKMAKVFRAVTVSTLSNNGQSTAKFNKPVTLNINYDPQGLSVEFLAGDLIGRDKTTLLEFPVTPSTECSRVSSRSYVFTLDTDSLLITFANETDFRNFHSQILKLKNGKGISAFNERTEESSAMQYFQFYGYLSQQQNMMQDYIRTSTYQRAILGNLSDFKDKVVLDVGAGSGILSFFAVQAGAKKVYAVEASNMANHAELLVAANNLSDKIIVIAGKIEEIDLPERVDCIVSEPMGYMLYNERMLETYLHAKKWLVPGGRMFPSRGDLHIAPFSDENLYMEQFNKANFWYQTCFHGVDLSAMRNNAIKEYFRQPIVDTFDIRICMAKSIRHIVDFQTANETDLHKIEIDVDFHILESGTCHGLAFWFDVAFIGSTQQVWLSTAPTEPLTHWYQVRCLLENPLFCKSGQLLSGKVILIANKRQSYDVTIELKLEGTNMESSSNTLDLKNPYFRYTGAAAQSPPGLNNTSPSESYWTTLDAQGARQAVNMVNGMSVNGLGEVSMDATAAVNPSNLLAIGGQPNIHPGSISSTGRGRVGGTATSTQAAQLIGGGITPNMFTSPATQSLVLGNTSHYPVNPSLMIGDYVTPGNGISSQTYRQ</sequence>
<keyword evidence="17" id="KW-1185">Reference proteome</keyword>
<evidence type="ECO:0000256" key="14">
    <source>
        <dbReference type="PROSITE-ProRule" id="PRU01015"/>
    </source>
</evidence>
<dbReference type="Pfam" id="PF11531">
    <property type="entry name" value="CARM1"/>
    <property type="match status" value="1"/>
</dbReference>
<comment type="subcellular location">
    <subcellularLocation>
        <location evidence="2">Cytoplasm</location>
    </subcellularLocation>
    <subcellularLocation>
        <location evidence="1">Nucleus</location>
    </subcellularLocation>
</comment>
<organism evidence="16 17">
    <name type="scientific">Heterotrigona itama</name>
    <dbReference type="NCBI Taxonomy" id="395501"/>
    <lineage>
        <taxon>Eukaryota</taxon>
        <taxon>Metazoa</taxon>
        <taxon>Ecdysozoa</taxon>
        <taxon>Arthropoda</taxon>
        <taxon>Hexapoda</taxon>
        <taxon>Insecta</taxon>
        <taxon>Pterygota</taxon>
        <taxon>Neoptera</taxon>
        <taxon>Endopterygota</taxon>
        <taxon>Hymenoptera</taxon>
        <taxon>Apocrita</taxon>
        <taxon>Aculeata</taxon>
        <taxon>Apoidea</taxon>
        <taxon>Anthophila</taxon>
        <taxon>Apidae</taxon>
        <taxon>Heterotrigona</taxon>
    </lineage>
</organism>
<dbReference type="InterPro" id="IPR055135">
    <property type="entry name" value="PRMT_dom"/>
</dbReference>
<dbReference type="GO" id="GO:0035242">
    <property type="term" value="F:protein-arginine omega-N asymmetric methyltransferase activity"/>
    <property type="evidence" value="ECO:0007669"/>
    <property type="project" value="UniProtKB-EC"/>
</dbReference>
<evidence type="ECO:0000256" key="5">
    <source>
        <dbReference type="ARBA" id="ARBA00022490"/>
    </source>
</evidence>
<keyword evidence="12" id="KW-0539">Nucleus</keyword>
<dbReference type="GO" id="GO:0035241">
    <property type="term" value="F:protein-arginine omega-N monomethyltransferase activity"/>
    <property type="evidence" value="ECO:0007669"/>
    <property type="project" value="UniProtKB-ARBA"/>
</dbReference>
<dbReference type="SUPFAM" id="SSF53335">
    <property type="entry name" value="S-adenosyl-L-methionine-dependent methyltransferases"/>
    <property type="match status" value="1"/>
</dbReference>
<dbReference type="GO" id="GO:0070611">
    <property type="term" value="F:histone H3R2 methyltransferase activity"/>
    <property type="evidence" value="ECO:0007669"/>
    <property type="project" value="TreeGrafter"/>
</dbReference>
<evidence type="ECO:0000256" key="8">
    <source>
        <dbReference type="ARBA" id="ARBA00022691"/>
    </source>
</evidence>
<feature type="domain" description="Protein arginine N-methyltransferase" evidence="15">
    <location>
        <begin position="323"/>
        <end position="491"/>
    </location>
</feature>
<keyword evidence="9" id="KW-0156">Chromatin regulator</keyword>
<evidence type="ECO:0000313" key="17">
    <source>
        <dbReference type="Proteomes" id="UP000752696"/>
    </source>
</evidence>
<dbReference type="GO" id="GO:0005634">
    <property type="term" value="C:nucleus"/>
    <property type="evidence" value="ECO:0007669"/>
    <property type="project" value="UniProtKB-SubCell"/>
</dbReference>
<evidence type="ECO:0000256" key="12">
    <source>
        <dbReference type="ARBA" id="ARBA00023242"/>
    </source>
</evidence>
<comment type="caution">
    <text evidence="16">The sequence shown here is derived from an EMBL/GenBank/DDBJ whole genome shotgun (WGS) entry which is preliminary data.</text>
</comment>
<dbReference type="FunFam" id="2.70.160.11:FF:000002">
    <property type="entry name" value="Probable histone-arginine methyltransferase CARM1"/>
    <property type="match status" value="1"/>
</dbReference>
<evidence type="ECO:0000256" key="11">
    <source>
        <dbReference type="ARBA" id="ARBA00023163"/>
    </source>
</evidence>
<evidence type="ECO:0000256" key="10">
    <source>
        <dbReference type="ARBA" id="ARBA00023015"/>
    </source>
</evidence>
<gene>
    <name evidence="16" type="ORF">MHI_LOCUS828028</name>
</gene>
<evidence type="ECO:0000256" key="3">
    <source>
        <dbReference type="ARBA" id="ARBA00011925"/>
    </source>
</evidence>
<keyword evidence="10" id="KW-0805">Transcription regulation</keyword>
<dbReference type="Gene3D" id="2.30.29.30">
    <property type="entry name" value="Pleckstrin-homology domain (PH domain)/Phosphotyrosine-binding domain (PTB)"/>
    <property type="match status" value="1"/>
</dbReference>
<dbReference type="InterPro" id="IPR025799">
    <property type="entry name" value="Arg_MeTrfase"/>
</dbReference>
<reference evidence="16" key="1">
    <citation type="submission" date="2020-07" db="EMBL/GenBank/DDBJ databases">
        <authorList>
            <person name="Nazaruddin N."/>
        </authorList>
    </citation>
    <scope>NUCLEOTIDE SEQUENCE</scope>
</reference>
<evidence type="ECO:0000313" key="16">
    <source>
        <dbReference type="EMBL" id="CAD1478845.1"/>
    </source>
</evidence>
<dbReference type="Pfam" id="PF06325">
    <property type="entry name" value="PrmA"/>
    <property type="match status" value="1"/>
</dbReference>
<keyword evidence="7 14" id="KW-0808">Transferase</keyword>
<evidence type="ECO:0000256" key="7">
    <source>
        <dbReference type="ARBA" id="ARBA00022679"/>
    </source>
</evidence>
<evidence type="ECO:0000256" key="6">
    <source>
        <dbReference type="ARBA" id="ARBA00022603"/>
    </source>
</evidence>
<evidence type="ECO:0000259" key="15">
    <source>
        <dbReference type="Pfam" id="PF22528"/>
    </source>
</evidence>
<dbReference type="CDD" id="cd02440">
    <property type="entry name" value="AdoMet_MTases"/>
    <property type="match status" value="1"/>
</dbReference>
<keyword evidence="5" id="KW-0963">Cytoplasm</keyword>
<evidence type="ECO:0000256" key="13">
    <source>
        <dbReference type="ARBA" id="ARBA00049086"/>
    </source>
</evidence>
<evidence type="ECO:0000256" key="9">
    <source>
        <dbReference type="ARBA" id="ARBA00022853"/>
    </source>
</evidence>
<accession>A0A6V7HF85</accession>
<dbReference type="EMBL" id="CAJDYZ010011072">
    <property type="protein sequence ID" value="CAD1478845.1"/>
    <property type="molecule type" value="Genomic_DNA"/>
</dbReference>
<keyword evidence="8 14" id="KW-0949">S-adenosyl-L-methionine</keyword>
<dbReference type="GO" id="GO:0032259">
    <property type="term" value="P:methylation"/>
    <property type="evidence" value="ECO:0007669"/>
    <property type="project" value="UniProtKB-KW"/>
</dbReference>
<dbReference type="OrthoDB" id="7848332at2759"/>
<dbReference type="GO" id="GO:0006355">
    <property type="term" value="P:regulation of DNA-templated transcription"/>
    <property type="evidence" value="ECO:0007669"/>
    <property type="project" value="UniProtKB-ARBA"/>
</dbReference>
<keyword evidence="4" id="KW-0488">Methylation</keyword>
<dbReference type="InterPro" id="IPR011993">
    <property type="entry name" value="PH-like_dom_sf"/>
</dbReference>
<evidence type="ECO:0000256" key="1">
    <source>
        <dbReference type="ARBA" id="ARBA00004123"/>
    </source>
</evidence>
<dbReference type="EC" id="2.1.1.319" evidence="3"/>
<dbReference type="Gene3D" id="3.40.50.150">
    <property type="entry name" value="Vaccinia Virus protein VP39"/>
    <property type="match status" value="1"/>
</dbReference>
<dbReference type="PROSITE" id="PS51678">
    <property type="entry name" value="SAM_MT_PRMT"/>
    <property type="match status" value="1"/>
</dbReference>
<dbReference type="AlphaFoldDB" id="A0A6V7HF85"/>
<dbReference type="FunFam" id="3.40.50.150:FF:000031">
    <property type="entry name" value="Putative Histone-arginine methyltransferase CARM1"/>
    <property type="match status" value="1"/>
</dbReference>
<evidence type="ECO:0000256" key="2">
    <source>
        <dbReference type="ARBA" id="ARBA00004496"/>
    </source>
</evidence>